<comment type="similarity">
    <text evidence="1">Belongs to the senescence regulator S40 family.</text>
</comment>
<feature type="region of interest" description="Disordered" evidence="2">
    <location>
        <begin position="98"/>
        <end position="211"/>
    </location>
</feature>
<sequence>MAKVKPPVGLLVGARPRGYLVSVRPVACDKYTCSATANKRTRQLQCQVREKALPISRSFQHPRHSDVIRSMAGVQEEEFDEGEVWDVLQDQVGMEVPRIATPPRNRRAKQKVASIEGARKRSTARLPSAPVAIPAAGGSSRSRRRGGDKPQEDEDGGEMLPPHEWLARKMERMGGVSSPASPPEACGGRSKGREMRKVRDAVLPKTAFSEQ</sequence>
<dbReference type="GO" id="GO:0010150">
    <property type="term" value="P:leaf senescence"/>
    <property type="evidence" value="ECO:0007669"/>
    <property type="project" value="UniProtKB-ARBA"/>
</dbReference>
<gene>
    <name evidence="3" type="primary">gb20950</name>
    <name evidence="3" type="ORF">PR202_gb20950</name>
</gene>
<keyword evidence="4" id="KW-1185">Reference proteome</keyword>
<dbReference type="EMBL" id="BQKI01000084">
    <property type="protein sequence ID" value="GJN32439.1"/>
    <property type="molecule type" value="Genomic_DNA"/>
</dbReference>
<comment type="caution">
    <text evidence="3">The sequence shown here is derived from an EMBL/GenBank/DDBJ whole genome shotgun (WGS) entry which is preliminary data.</text>
</comment>
<dbReference type="AlphaFoldDB" id="A0AAV5F9W0"/>
<evidence type="ECO:0000313" key="4">
    <source>
        <dbReference type="Proteomes" id="UP001054889"/>
    </source>
</evidence>
<evidence type="ECO:0000313" key="3">
    <source>
        <dbReference type="EMBL" id="GJN32439.1"/>
    </source>
</evidence>
<dbReference type="InterPro" id="IPR007608">
    <property type="entry name" value="Senescence_reg_S40"/>
</dbReference>
<organism evidence="3 4">
    <name type="scientific">Eleusine coracana subsp. coracana</name>
    <dbReference type="NCBI Taxonomy" id="191504"/>
    <lineage>
        <taxon>Eukaryota</taxon>
        <taxon>Viridiplantae</taxon>
        <taxon>Streptophyta</taxon>
        <taxon>Embryophyta</taxon>
        <taxon>Tracheophyta</taxon>
        <taxon>Spermatophyta</taxon>
        <taxon>Magnoliopsida</taxon>
        <taxon>Liliopsida</taxon>
        <taxon>Poales</taxon>
        <taxon>Poaceae</taxon>
        <taxon>PACMAD clade</taxon>
        <taxon>Chloridoideae</taxon>
        <taxon>Cynodonteae</taxon>
        <taxon>Eleusininae</taxon>
        <taxon>Eleusine</taxon>
    </lineage>
</organism>
<proteinExistence type="inferred from homology"/>
<reference evidence="3" key="1">
    <citation type="journal article" date="2018" name="DNA Res.">
        <title>Multiple hybrid de novo genome assembly of finger millet, an orphan allotetraploid crop.</title>
        <authorList>
            <person name="Hatakeyama M."/>
            <person name="Aluri S."/>
            <person name="Balachadran M.T."/>
            <person name="Sivarajan S.R."/>
            <person name="Patrignani A."/>
            <person name="Gruter S."/>
            <person name="Poveda L."/>
            <person name="Shimizu-Inatsugi R."/>
            <person name="Baeten J."/>
            <person name="Francoijs K.J."/>
            <person name="Nataraja K.N."/>
            <person name="Reddy Y.A.N."/>
            <person name="Phadnis S."/>
            <person name="Ravikumar R.L."/>
            <person name="Schlapbach R."/>
            <person name="Sreeman S.M."/>
            <person name="Shimizu K.K."/>
        </authorList>
    </citation>
    <scope>NUCLEOTIDE SEQUENCE</scope>
</reference>
<dbReference type="PANTHER" id="PTHR33083">
    <property type="entry name" value="EXPRESSED PROTEIN"/>
    <property type="match status" value="1"/>
</dbReference>
<protein>
    <submittedName>
        <fullName evidence="3">Uncharacterized protein</fullName>
    </submittedName>
</protein>
<dbReference type="Pfam" id="PF04520">
    <property type="entry name" value="Senescence_reg"/>
    <property type="match status" value="1"/>
</dbReference>
<evidence type="ECO:0000256" key="1">
    <source>
        <dbReference type="ARBA" id="ARBA00034773"/>
    </source>
</evidence>
<dbReference type="PANTHER" id="PTHR33083:SF103">
    <property type="entry name" value="SENESCENCE REGULATOR"/>
    <property type="match status" value="1"/>
</dbReference>
<name>A0AAV5F9W0_ELECO</name>
<reference evidence="3" key="2">
    <citation type="submission" date="2021-12" db="EMBL/GenBank/DDBJ databases">
        <title>Resequencing data analysis of finger millet.</title>
        <authorList>
            <person name="Hatakeyama M."/>
            <person name="Aluri S."/>
            <person name="Balachadran M.T."/>
            <person name="Sivarajan S.R."/>
            <person name="Poveda L."/>
            <person name="Shimizu-Inatsugi R."/>
            <person name="Schlapbach R."/>
            <person name="Sreeman S.M."/>
            <person name="Shimizu K.K."/>
        </authorList>
    </citation>
    <scope>NUCLEOTIDE SEQUENCE</scope>
</reference>
<feature type="compositionally biased region" description="Basic and acidic residues" evidence="2">
    <location>
        <begin position="191"/>
        <end position="202"/>
    </location>
</feature>
<accession>A0AAV5F9W0</accession>
<evidence type="ECO:0000256" key="2">
    <source>
        <dbReference type="SAM" id="MobiDB-lite"/>
    </source>
</evidence>
<dbReference type="Proteomes" id="UP001054889">
    <property type="component" value="Unassembled WGS sequence"/>
</dbReference>